<proteinExistence type="predicted"/>
<protein>
    <submittedName>
        <fullName evidence="1">T9SS type A sorting domain-containing protein</fullName>
    </submittedName>
</protein>
<reference evidence="1" key="1">
    <citation type="submission" date="2021-05" db="EMBL/GenBank/DDBJ databases">
        <title>Draft genomes of bacteria isolated from model marine particles.</title>
        <authorList>
            <person name="Datta M.S."/>
            <person name="Schwartzman J.A."/>
            <person name="Enke T.N."/>
            <person name="Saavedra J."/>
            <person name="Cermak N."/>
            <person name="Cordero O.X."/>
        </authorList>
    </citation>
    <scope>NUCLEOTIDE SEQUENCE</scope>
    <source>
        <strain evidence="1">I2M19</strain>
    </source>
</reference>
<evidence type="ECO:0000313" key="2">
    <source>
        <dbReference type="Proteomes" id="UP001647509"/>
    </source>
</evidence>
<sequence length="545" mass="61480">MYNKEILKVVTVLILVLTTTKILGQNPFTDPSNTDGWVLNTTISDEFNGGELDKTKWWILGENGDYRSKWKGRAPGQFVPHNVKVEGGDLVLTSQWEPSYTFANAKQDGTYYGGTSTNADNSKPITQACVMSETFFKYGYMEIRARIADAPVTSAFWTTGYHSEIDMVENYGKRPIGNPQGTNASIERKQRTNLINWDPDIPANHENWKVDNDMGIRLAEDYHVYGFEWDKDYIKTYLDGVLLRHVTRQELEANDQWRHDAPQELWFDSEVFSWYGLPSQADLSSPAEYKIDYVRIWQKEINGPSFNALGFEGPFYFQGRSQAWWNSPTAEWRIKNEKPASGDFSIRFQHSGTFSGNYTTFTPYGSLSLPAGSNRVSFKIWIDPSTSISELRMVLENPSAAINIDVSGVQKGQWVEVSKTFSRSVASNPSIENGDRIRLMLQSDKVTGSQALFYIDDILFDNTLSTAKVNAVDFSIYPNPTKNTINIKSPLNGVVQVFDMAGALVKTFEKQTLTTSVEDLKLAPGVYLFRIQSAHTSASTKVVIK</sequence>
<gene>
    <name evidence="1" type="ORF">KO493_09830</name>
</gene>
<name>A0ACC5U9I7_9FLAO</name>
<dbReference type="Proteomes" id="UP001647509">
    <property type="component" value="Unassembled WGS sequence"/>
</dbReference>
<accession>A0ACC5U9I7</accession>
<dbReference type="EMBL" id="JAHKPD010000013">
    <property type="protein sequence ID" value="MBU2950997.1"/>
    <property type="molecule type" value="Genomic_DNA"/>
</dbReference>
<organism evidence="1 2">
    <name type="scientific">Pseudotamlana agarivorans</name>
    <dbReference type="NCBI Taxonomy" id="481183"/>
    <lineage>
        <taxon>Bacteria</taxon>
        <taxon>Pseudomonadati</taxon>
        <taxon>Bacteroidota</taxon>
        <taxon>Flavobacteriia</taxon>
        <taxon>Flavobacteriales</taxon>
        <taxon>Flavobacteriaceae</taxon>
        <taxon>Pseudotamlana</taxon>
    </lineage>
</organism>
<evidence type="ECO:0000313" key="1">
    <source>
        <dbReference type="EMBL" id="MBU2950997.1"/>
    </source>
</evidence>
<comment type="caution">
    <text evidence="1">The sequence shown here is derived from an EMBL/GenBank/DDBJ whole genome shotgun (WGS) entry which is preliminary data.</text>
</comment>
<keyword evidence="2" id="KW-1185">Reference proteome</keyword>